<feature type="signal peptide" evidence="11">
    <location>
        <begin position="1"/>
        <end position="28"/>
    </location>
</feature>
<gene>
    <name evidence="13" type="ORF">DdX_21783</name>
</gene>
<dbReference type="AlphaFoldDB" id="A0AAD4MF99"/>
<evidence type="ECO:0000256" key="6">
    <source>
        <dbReference type="ARBA" id="ARBA00022970"/>
    </source>
</evidence>
<feature type="transmembrane region" description="Helical" evidence="10">
    <location>
        <begin position="441"/>
        <end position="459"/>
    </location>
</feature>
<comment type="caution">
    <text evidence="13">The sequence shown here is derived from an EMBL/GenBank/DDBJ whole genome shotgun (WGS) entry which is preliminary data.</text>
</comment>
<evidence type="ECO:0000256" key="5">
    <source>
        <dbReference type="ARBA" id="ARBA00022729"/>
    </source>
</evidence>
<evidence type="ECO:0000256" key="2">
    <source>
        <dbReference type="ARBA" id="ARBA00022448"/>
    </source>
</evidence>
<dbReference type="PANTHER" id="PTHR47235">
    <property type="entry name" value="BLR6548 PROTEIN"/>
    <property type="match status" value="1"/>
</dbReference>
<dbReference type="GO" id="GO:0006865">
    <property type="term" value="P:amino acid transport"/>
    <property type="evidence" value="ECO:0007669"/>
    <property type="project" value="UniProtKB-KW"/>
</dbReference>
<feature type="region of interest" description="Disordered" evidence="9">
    <location>
        <begin position="236"/>
        <end position="283"/>
    </location>
</feature>
<feature type="domain" description="Leucine-binding protein" evidence="12">
    <location>
        <begin position="38"/>
        <end position="214"/>
    </location>
</feature>
<proteinExistence type="predicted"/>
<dbReference type="InterPro" id="IPR028081">
    <property type="entry name" value="Leu-bd"/>
</dbReference>
<evidence type="ECO:0000256" key="7">
    <source>
        <dbReference type="ARBA" id="ARBA00022989"/>
    </source>
</evidence>
<keyword evidence="2" id="KW-0813">Transport</keyword>
<feature type="chain" id="PRO_5041915576" evidence="11">
    <location>
        <begin position="29"/>
        <end position="552"/>
    </location>
</feature>
<dbReference type="GO" id="GO:0005886">
    <property type="term" value="C:plasma membrane"/>
    <property type="evidence" value="ECO:0007669"/>
    <property type="project" value="UniProtKB-SubCell"/>
</dbReference>
<keyword evidence="3" id="KW-1003">Cell membrane</keyword>
<keyword evidence="7 10" id="KW-1133">Transmembrane helix</keyword>
<evidence type="ECO:0000256" key="1">
    <source>
        <dbReference type="ARBA" id="ARBA00004651"/>
    </source>
</evidence>
<dbReference type="Pfam" id="PF02653">
    <property type="entry name" value="BPD_transp_2"/>
    <property type="match status" value="1"/>
</dbReference>
<feature type="transmembrane region" description="Helical" evidence="10">
    <location>
        <begin position="465"/>
        <end position="483"/>
    </location>
</feature>
<dbReference type="Proteomes" id="UP001201812">
    <property type="component" value="Unassembled WGS sequence"/>
</dbReference>
<evidence type="ECO:0000259" key="12">
    <source>
        <dbReference type="Pfam" id="PF13458"/>
    </source>
</evidence>
<evidence type="ECO:0000256" key="8">
    <source>
        <dbReference type="ARBA" id="ARBA00023136"/>
    </source>
</evidence>
<organism evidence="13 14">
    <name type="scientific">Ditylenchus destructor</name>
    <dbReference type="NCBI Taxonomy" id="166010"/>
    <lineage>
        <taxon>Eukaryota</taxon>
        <taxon>Metazoa</taxon>
        <taxon>Ecdysozoa</taxon>
        <taxon>Nematoda</taxon>
        <taxon>Chromadorea</taxon>
        <taxon>Rhabditida</taxon>
        <taxon>Tylenchina</taxon>
        <taxon>Tylenchomorpha</taxon>
        <taxon>Sphaerularioidea</taxon>
        <taxon>Anguinidae</taxon>
        <taxon>Anguininae</taxon>
        <taxon>Ditylenchus</taxon>
    </lineage>
</organism>
<sequence length="552" mass="59193">MKKNFLVSALAPFALGAALCATAPAALAQAEPGITDKTIRIGMFSPMSGASMNYGFDVINAAKMYYDKINKEGGVNGRKIELVVEDDRCNANDLLAAVKKLTEQDQVFLLNGGSCSAAVVGAREYVERAKIPLVMLNASGDGALYPPSKFASEHLKAKKIGYINHDDAYGGWNLESAQAQAKALGGIDLQVQSVNRNITDVTAPMLKIKAANPTCCCSPPMRAREPDRQARLRAGLQQAHRAGRELHRRPQAAGGERGQQGRLQERLHPGSAGRRARRPQAEVGVRHVQGRLPRPGLQARLSADLHALRHSSAMAVVNALKAAGPNPTREKVLTALSTMKFDSGVMAGPIEFGPDDRAAQEAAIYIKFDATNMTLVPGSYKSVWKYKPEDGREPMSLSDIWLFVQQGVLSGIVTGSVYALLAVAIVMVFKTTDVPNFSQGEIFMAGGYAALFPLVVWGWPYWGAVLASIAVTALLAALFQRVVMQRVTASRGVGVQLVIATLGFAYLLKGLVRKTGLGDTPRSLPSLVPQDPITIGQASLTLPTSPSSARRW</sequence>
<accession>A0AAD4MF99</accession>
<evidence type="ECO:0000256" key="4">
    <source>
        <dbReference type="ARBA" id="ARBA00022692"/>
    </source>
</evidence>
<evidence type="ECO:0000256" key="3">
    <source>
        <dbReference type="ARBA" id="ARBA00022475"/>
    </source>
</evidence>
<keyword evidence="4 10" id="KW-0812">Transmembrane</keyword>
<dbReference type="SUPFAM" id="SSF53822">
    <property type="entry name" value="Periplasmic binding protein-like I"/>
    <property type="match status" value="1"/>
</dbReference>
<dbReference type="PRINTS" id="PR00337">
    <property type="entry name" value="LEUILEVALBP"/>
</dbReference>
<dbReference type="PANTHER" id="PTHR47235:SF1">
    <property type="entry name" value="BLR6548 PROTEIN"/>
    <property type="match status" value="1"/>
</dbReference>
<evidence type="ECO:0000256" key="9">
    <source>
        <dbReference type="SAM" id="MobiDB-lite"/>
    </source>
</evidence>
<evidence type="ECO:0000313" key="14">
    <source>
        <dbReference type="Proteomes" id="UP001201812"/>
    </source>
</evidence>
<keyword evidence="14" id="KW-1185">Reference proteome</keyword>
<dbReference type="Gene3D" id="3.40.50.2300">
    <property type="match status" value="3"/>
</dbReference>
<evidence type="ECO:0000256" key="10">
    <source>
        <dbReference type="SAM" id="Phobius"/>
    </source>
</evidence>
<feature type="transmembrane region" description="Helical" evidence="10">
    <location>
        <begin position="408"/>
        <end position="429"/>
    </location>
</feature>
<comment type="subcellular location">
    <subcellularLocation>
        <location evidence="1">Cell membrane</location>
        <topology evidence="1">Multi-pass membrane protein</topology>
    </subcellularLocation>
</comment>
<evidence type="ECO:0000256" key="11">
    <source>
        <dbReference type="SAM" id="SignalP"/>
    </source>
</evidence>
<dbReference type="InterPro" id="IPR000709">
    <property type="entry name" value="Leu_Ile_Val-bd"/>
</dbReference>
<dbReference type="InterPro" id="IPR028082">
    <property type="entry name" value="Peripla_BP_I"/>
</dbReference>
<protein>
    <submittedName>
        <fullName evidence="13">Periplasmic binding protein domain-containing protein</fullName>
    </submittedName>
</protein>
<reference evidence="13" key="1">
    <citation type="submission" date="2022-01" db="EMBL/GenBank/DDBJ databases">
        <title>Genome Sequence Resource for Two Populations of Ditylenchus destructor, the Migratory Endoparasitic Phytonematode.</title>
        <authorList>
            <person name="Zhang H."/>
            <person name="Lin R."/>
            <person name="Xie B."/>
        </authorList>
    </citation>
    <scope>NUCLEOTIDE SEQUENCE</scope>
    <source>
        <strain evidence="13">BazhouSP</strain>
    </source>
</reference>
<evidence type="ECO:0000313" key="13">
    <source>
        <dbReference type="EMBL" id="KAI1691582.1"/>
    </source>
</evidence>
<dbReference type="InterPro" id="IPR001851">
    <property type="entry name" value="ABC_transp_permease"/>
</dbReference>
<keyword evidence="8 10" id="KW-0472">Membrane</keyword>
<dbReference type="EMBL" id="JAKKPZ010000905">
    <property type="protein sequence ID" value="KAI1691582.1"/>
    <property type="molecule type" value="Genomic_DNA"/>
</dbReference>
<name>A0AAD4MF99_9BILA</name>
<dbReference type="GO" id="GO:0022857">
    <property type="term" value="F:transmembrane transporter activity"/>
    <property type="evidence" value="ECO:0007669"/>
    <property type="project" value="InterPro"/>
</dbReference>
<dbReference type="Pfam" id="PF13458">
    <property type="entry name" value="Peripla_BP_6"/>
    <property type="match status" value="1"/>
</dbReference>
<keyword evidence="6" id="KW-0029">Amino-acid transport</keyword>
<keyword evidence="5 11" id="KW-0732">Signal</keyword>
<dbReference type="CDD" id="cd06582">
    <property type="entry name" value="TM_PBP1_LivH_like"/>
    <property type="match status" value="1"/>
</dbReference>